<evidence type="ECO:0000256" key="1">
    <source>
        <dbReference type="SAM" id="MobiDB-lite"/>
    </source>
</evidence>
<proteinExistence type="predicted"/>
<accession>A0ABR2I211</accession>
<comment type="caution">
    <text evidence="2">The sequence shown here is derived from an EMBL/GenBank/DDBJ whole genome shotgun (WGS) entry which is preliminary data.</text>
</comment>
<feature type="compositionally biased region" description="Polar residues" evidence="1">
    <location>
        <begin position="52"/>
        <end position="61"/>
    </location>
</feature>
<dbReference type="EMBL" id="JAPCWZ010000007">
    <property type="protein sequence ID" value="KAK8856361.1"/>
    <property type="molecule type" value="Genomic_DNA"/>
</dbReference>
<protein>
    <submittedName>
        <fullName evidence="2">Uncharacterized protein</fullName>
    </submittedName>
</protein>
<reference evidence="2 3" key="1">
    <citation type="journal article" date="2024" name="IMA Fungus">
        <title>Apiospora arundinis, a panoply of carbohydrate-active enzymes and secondary metabolites.</title>
        <authorList>
            <person name="Sorensen T."/>
            <person name="Petersen C."/>
            <person name="Muurmann A.T."/>
            <person name="Christiansen J.V."/>
            <person name="Brundto M.L."/>
            <person name="Overgaard C.K."/>
            <person name="Boysen A.T."/>
            <person name="Wollenberg R.D."/>
            <person name="Larsen T.O."/>
            <person name="Sorensen J.L."/>
            <person name="Nielsen K.L."/>
            <person name="Sondergaard T.E."/>
        </authorList>
    </citation>
    <scope>NUCLEOTIDE SEQUENCE [LARGE SCALE GENOMIC DNA]</scope>
    <source>
        <strain evidence="2 3">AAU 773</strain>
    </source>
</reference>
<feature type="compositionally biased region" description="Acidic residues" evidence="1">
    <location>
        <begin position="35"/>
        <end position="47"/>
    </location>
</feature>
<keyword evidence="3" id="KW-1185">Reference proteome</keyword>
<gene>
    <name evidence="2" type="ORF">PGQ11_012273</name>
</gene>
<dbReference type="Proteomes" id="UP001390339">
    <property type="component" value="Unassembled WGS sequence"/>
</dbReference>
<name>A0ABR2I211_9PEZI</name>
<feature type="region of interest" description="Disordered" evidence="1">
    <location>
        <begin position="1"/>
        <end position="65"/>
    </location>
</feature>
<evidence type="ECO:0000313" key="2">
    <source>
        <dbReference type="EMBL" id="KAK8856361.1"/>
    </source>
</evidence>
<organism evidence="2 3">
    <name type="scientific">Apiospora arundinis</name>
    <dbReference type="NCBI Taxonomy" id="335852"/>
    <lineage>
        <taxon>Eukaryota</taxon>
        <taxon>Fungi</taxon>
        <taxon>Dikarya</taxon>
        <taxon>Ascomycota</taxon>
        <taxon>Pezizomycotina</taxon>
        <taxon>Sordariomycetes</taxon>
        <taxon>Xylariomycetidae</taxon>
        <taxon>Amphisphaeriales</taxon>
        <taxon>Apiosporaceae</taxon>
        <taxon>Apiospora</taxon>
    </lineage>
</organism>
<evidence type="ECO:0000313" key="3">
    <source>
        <dbReference type="Proteomes" id="UP001390339"/>
    </source>
</evidence>
<sequence length="271" mass="29967">MLLRLANPAGPLEFEGQLQIQGSSNPDRDAATNTNEDDDDDDSEEPDQSNQNVNSRASSESPPKGMGEIPWSFLFHIPAQVSTVSGNPWCNNPNGQHLRMYVTPNQFGYVPGCLLHNDAHSPHDCDEGKHIFLKMANEKTLSRALLTAFFWDRRRKPSLEVRSLLALTRKSRGAVLALEDWSGAQGAATGKTELGLVWSHAFAKNMRTLDMLKSFDYVTNSVAMMPVDGNTCTGSQLLKLDESEFFISEEVKTLGRRPNLRDTGTVVATED</sequence>